<keyword evidence="1" id="KW-0328">Glycosyltransferase</keyword>
<dbReference type="InterPro" id="IPR052622">
    <property type="entry name" value="Glycosyltransferase_G1"/>
</dbReference>
<evidence type="ECO:0000313" key="2">
    <source>
        <dbReference type="EMBL" id="XCH74132.1"/>
    </source>
</evidence>
<dbReference type="GO" id="GO:0016757">
    <property type="term" value="F:glycosyltransferase activity"/>
    <property type="evidence" value="ECO:0007669"/>
    <property type="project" value="UniProtKB-KW"/>
</dbReference>
<evidence type="ECO:0000313" key="1">
    <source>
        <dbReference type="EMBL" id="XBP93434.1"/>
    </source>
</evidence>
<dbReference type="CDD" id="cd03801">
    <property type="entry name" value="GT4_PimA-like"/>
    <property type="match status" value="1"/>
</dbReference>
<sequence>MRIVAVVHSPPGSGGHTTMSRVAGQLRAAGHAVTVVPAPHDAAELATTADRYGAELLVGSHAYLSGRLFQDVRVPSVIMFGGTDLNEFAYDPEALAVMTRAVRRAAGLVAFTPDFLDQGRRLWPEAADRMRLIPQSVTGEPDLSYSLRAELGIGDDGVLLLLPAGLRPVKDPLLLIDEVQRWHREDPRVHLVVTGMEYDEMFTGIVRRRCARGPGVRYAGLLSRPRLHAAMLEATAVLNTSQSECMPNAVLEAMWLGTPVIARDVPGNTCLVRHDDTGLLFTDPAGFREQAGRLLTEPRLRTRLGVQARAYAWEAHAPQLEQDAYDELVRAVVTAPVTGVSQYAG</sequence>
<reference evidence="2" key="2">
    <citation type="submission" date="2024-06" db="EMBL/GenBank/DDBJ databases">
        <title>Micromonospora mangrovi CCTCC AA 2012012 genome sequences.</title>
        <authorList>
            <person name="Gao J."/>
        </authorList>
    </citation>
    <scope>NUCLEOTIDE SEQUENCE</scope>
    <source>
        <strain evidence="2">CCTCC AA 2012012</strain>
    </source>
</reference>
<dbReference type="PANTHER" id="PTHR46660:SF2">
    <property type="entry name" value="GLYCOSYLTRANSFERASE 1 DOMAIN-CONTAINING PROTEIN 1"/>
    <property type="match status" value="1"/>
</dbReference>
<dbReference type="EMBL" id="CP157762">
    <property type="protein sequence ID" value="XBP93434.1"/>
    <property type="molecule type" value="Genomic_DNA"/>
</dbReference>
<dbReference type="PANTHER" id="PTHR46660">
    <property type="match status" value="1"/>
</dbReference>
<protein>
    <submittedName>
        <fullName evidence="1">Glycosyltransferase</fullName>
        <ecNumber evidence="1">2.4.-.-</ecNumber>
    </submittedName>
</protein>
<dbReference type="EMBL" id="CP159342">
    <property type="protein sequence ID" value="XCH74132.1"/>
    <property type="molecule type" value="Genomic_DNA"/>
</dbReference>
<dbReference type="SUPFAM" id="SSF53756">
    <property type="entry name" value="UDP-Glycosyltransferase/glycogen phosphorylase"/>
    <property type="match status" value="1"/>
</dbReference>
<dbReference type="EC" id="2.4.-.-" evidence="1"/>
<reference evidence="1" key="1">
    <citation type="submission" date="2024-01" db="EMBL/GenBank/DDBJ databases">
        <title>The genome sequence of Micromonospora mangrovi CCTCC AA 2012012.</title>
        <authorList>
            <person name="Gao J."/>
        </authorList>
    </citation>
    <scope>NUCLEOTIDE SEQUENCE</scope>
    <source>
        <strain evidence="1">CCTCC AA 2012012</strain>
    </source>
</reference>
<name>A0AAU7M7L7_9ACTN</name>
<organism evidence="1">
    <name type="scientific">Micromonospora sp. CCTCC AA 2012012</name>
    <dbReference type="NCBI Taxonomy" id="3111921"/>
    <lineage>
        <taxon>Bacteria</taxon>
        <taxon>Bacillati</taxon>
        <taxon>Actinomycetota</taxon>
        <taxon>Actinomycetes</taxon>
        <taxon>Micromonosporales</taxon>
        <taxon>Micromonosporaceae</taxon>
        <taxon>Micromonospora</taxon>
    </lineage>
</organism>
<proteinExistence type="predicted"/>
<dbReference type="Gene3D" id="3.40.50.2000">
    <property type="entry name" value="Glycogen Phosphorylase B"/>
    <property type="match status" value="2"/>
</dbReference>
<gene>
    <name evidence="2" type="ORF">ABUL08_28355</name>
    <name evidence="1" type="ORF">VK199_28270</name>
</gene>
<dbReference type="Pfam" id="PF13692">
    <property type="entry name" value="Glyco_trans_1_4"/>
    <property type="match status" value="1"/>
</dbReference>
<dbReference type="RefSeq" id="WP_350933091.1">
    <property type="nucleotide sequence ID" value="NZ_CP157762.1"/>
</dbReference>
<keyword evidence="1" id="KW-0808">Transferase</keyword>
<dbReference type="AlphaFoldDB" id="A0AAU7M7L7"/>
<accession>A0AAU7M7L7</accession>